<dbReference type="AlphaFoldDB" id="A0A3E1K9B8"/>
<keyword evidence="4" id="KW-1185">Reference proteome</keyword>
<dbReference type="PRINTS" id="PR00080">
    <property type="entry name" value="SDRFAMILY"/>
</dbReference>
<evidence type="ECO:0000313" key="4">
    <source>
        <dbReference type="Proteomes" id="UP000260351"/>
    </source>
</evidence>
<reference evidence="3 4" key="1">
    <citation type="submission" date="2018-08" db="EMBL/GenBank/DDBJ databases">
        <title>Wenzhouxiangella salilacus sp. nov., a novel bacterium isolated from a saline lake in Xinjiang Province, China.</title>
        <authorList>
            <person name="Han S."/>
        </authorList>
    </citation>
    <scope>NUCLEOTIDE SEQUENCE [LARGE SCALE GENOMIC DNA]</scope>
    <source>
        <strain evidence="3 4">XDB06</strain>
    </source>
</reference>
<proteinExistence type="inferred from homology"/>
<dbReference type="NCBIfam" id="NF006598">
    <property type="entry name" value="PRK09135.1"/>
    <property type="match status" value="1"/>
</dbReference>
<dbReference type="EMBL" id="QUZK01000034">
    <property type="protein sequence ID" value="RFF30604.1"/>
    <property type="molecule type" value="Genomic_DNA"/>
</dbReference>
<evidence type="ECO:0000313" key="3">
    <source>
        <dbReference type="EMBL" id="RFF30604.1"/>
    </source>
</evidence>
<accession>A0A3E1K9B8</accession>
<dbReference type="GO" id="GO:0047040">
    <property type="term" value="F:pteridine reductase activity"/>
    <property type="evidence" value="ECO:0007669"/>
    <property type="project" value="UniProtKB-EC"/>
</dbReference>
<dbReference type="PANTHER" id="PTHR43639">
    <property type="entry name" value="OXIDOREDUCTASE, SHORT-CHAIN DEHYDROGENASE/REDUCTASE FAMILY (AFU_ORTHOLOGUE AFUA_5G02870)"/>
    <property type="match status" value="1"/>
</dbReference>
<dbReference type="InterPro" id="IPR002347">
    <property type="entry name" value="SDR_fam"/>
</dbReference>
<name>A0A3E1K9B8_9GAMM</name>
<dbReference type="FunFam" id="3.40.50.720:FF:000084">
    <property type="entry name" value="Short-chain dehydrogenase reductase"/>
    <property type="match status" value="1"/>
</dbReference>
<evidence type="ECO:0000256" key="2">
    <source>
        <dbReference type="ARBA" id="ARBA00023002"/>
    </source>
</evidence>
<evidence type="ECO:0000256" key="1">
    <source>
        <dbReference type="ARBA" id="ARBA00006484"/>
    </source>
</evidence>
<dbReference type="PRINTS" id="PR00081">
    <property type="entry name" value="GDHRDH"/>
</dbReference>
<dbReference type="SUPFAM" id="SSF51735">
    <property type="entry name" value="NAD(P)-binding Rossmann-fold domains"/>
    <property type="match status" value="1"/>
</dbReference>
<dbReference type="EC" id="1.5.1.33" evidence="3"/>
<dbReference type="OrthoDB" id="9793499at2"/>
<dbReference type="Gene3D" id="3.40.50.720">
    <property type="entry name" value="NAD(P)-binding Rossmann-like Domain"/>
    <property type="match status" value="1"/>
</dbReference>
<comment type="caution">
    <text evidence="3">The sequence shown here is derived from an EMBL/GenBank/DDBJ whole genome shotgun (WGS) entry which is preliminary data.</text>
</comment>
<organism evidence="3 4">
    <name type="scientific">Wenzhouxiangella sediminis</name>
    <dbReference type="NCBI Taxonomy" id="1792836"/>
    <lineage>
        <taxon>Bacteria</taxon>
        <taxon>Pseudomonadati</taxon>
        <taxon>Pseudomonadota</taxon>
        <taxon>Gammaproteobacteria</taxon>
        <taxon>Chromatiales</taxon>
        <taxon>Wenzhouxiangellaceae</taxon>
        <taxon>Wenzhouxiangella</taxon>
    </lineage>
</organism>
<sequence length="240" mass="25540">MAIVTGAARRIGATTARGLHARGLDVVIHYRGSADEAEALRDELLALRRGSVALVQADLAEHSAPERIRDAALEAFGRIDVLVNNASAFYPTPFGSATQDDWDELMASNLRAPFFLAQACSGELAAREGAIVNMVDIHGLVPLSNHPVYSQAKAGLIAQTRSLARELAPEVRVNGVAPGAILWPESEQSPEAGREILERVPLQRQGHPEDIAGAVAFLALDAPYVTGQILAVDGGRLLNM</sequence>
<dbReference type="PANTHER" id="PTHR43639:SF1">
    <property type="entry name" value="SHORT-CHAIN DEHYDROGENASE_REDUCTASE FAMILY PROTEIN"/>
    <property type="match status" value="1"/>
</dbReference>
<dbReference type="InterPro" id="IPR036291">
    <property type="entry name" value="NAD(P)-bd_dom_sf"/>
</dbReference>
<gene>
    <name evidence="3" type="ORF">DZC52_07700</name>
</gene>
<comment type="similarity">
    <text evidence="1">Belongs to the short-chain dehydrogenases/reductases (SDR) family.</text>
</comment>
<dbReference type="Pfam" id="PF13561">
    <property type="entry name" value="adh_short_C2"/>
    <property type="match status" value="1"/>
</dbReference>
<keyword evidence="2 3" id="KW-0560">Oxidoreductase</keyword>
<dbReference type="Proteomes" id="UP000260351">
    <property type="component" value="Unassembled WGS sequence"/>
</dbReference>
<protein>
    <submittedName>
        <fullName evidence="3">Pteridine reductase</fullName>
        <ecNumber evidence="3">1.5.1.33</ecNumber>
    </submittedName>
</protein>